<dbReference type="RefSeq" id="WP_347702929.1">
    <property type="nucleotide sequence ID" value="NZ_JBDPZD010000001.1"/>
</dbReference>
<dbReference type="SUPFAM" id="SSF74650">
    <property type="entry name" value="Galactose mutarotase-like"/>
    <property type="match status" value="1"/>
</dbReference>
<evidence type="ECO:0000313" key="5">
    <source>
        <dbReference type="EMBL" id="MEO3690095.1"/>
    </source>
</evidence>
<comment type="similarity">
    <text evidence="2 4">Belongs to the glucose-6-phosphate 1-epimerase family.</text>
</comment>
<evidence type="ECO:0000256" key="2">
    <source>
        <dbReference type="ARBA" id="ARBA00005866"/>
    </source>
</evidence>
<proteinExistence type="inferred from homology"/>
<evidence type="ECO:0000256" key="1">
    <source>
        <dbReference type="ARBA" id="ARBA00001096"/>
    </source>
</evidence>
<dbReference type="PANTHER" id="PTHR11122">
    <property type="entry name" value="APOSPORY-ASSOCIATED PROTEIN C-RELATED"/>
    <property type="match status" value="1"/>
</dbReference>
<comment type="caution">
    <text evidence="5">The sequence shown here is derived from an EMBL/GenBank/DDBJ whole genome shotgun (WGS) entry which is preliminary data.</text>
</comment>
<dbReference type="PANTHER" id="PTHR11122:SF13">
    <property type="entry name" value="GLUCOSE-6-PHOSPHATE 1-EPIMERASE"/>
    <property type="match status" value="1"/>
</dbReference>
<dbReference type="Pfam" id="PF01263">
    <property type="entry name" value="Aldose_epim"/>
    <property type="match status" value="1"/>
</dbReference>
<keyword evidence="3 4" id="KW-0413">Isomerase</keyword>
<keyword evidence="6" id="KW-1185">Reference proteome</keyword>
<protein>
    <recommendedName>
        <fullName evidence="4">Putative glucose-6-phosphate 1-epimerase</fullName>
        <ecNumber evidence="4">5.1.3.15</ecNumber>
    </recommendedName>
</protein>
<reference evidence="5 6" key="1">
    <citation type="submission" date="2024-05" db="EMBL/GenBank/DDBJ databases">
        <title>Roseateles sp. DJS-2-20 16S ribosomal RNA gene Genome sequencing and assembly.</title>
        <authorList>
            <person name="Woo H."/>
        </authorList>
    </citation>
    <scope>NUCLEOTIDE SEQUENCE [LARGE SCALE GENOMIC DNA]</scope>
    <source>
        <strain evidence="5 6">DJS-2-20</strain>
    </source>
</reference>
<dbReference type="InterPro" id="IPR025532">
    <property type="entry name" value="G6P_1-epimerase"/>
</dbReference>
<organism evidence="5 6">
    <name type="scientific">Roseateles paludis</name>
    <dbReference type="NCBI Taxonomy" id="3145238"/>
    <lineage>
        <taxon>Bacteria</taxon>
        <taxon>Pseudomonadati</taxon>
        <taxon>Pseudomonadota</taxon>
        <taxon>Betaproteobacteria</taxon>
        <taxon>Burkholderiales</taxon>
        <taxon>Sphaerotilaceae</taxon>
        <taxon>Roseateles</taxon>
    </lineage>
</organism>
<comment type="catalytic activity">
    <reaction evidence="1">
        <text>alpha-D-glucose 6-phosphate = beta-D-glucose 6-phosphate</text>
        <dbReference type="Rhea" id="RHEA:16249"/>
        <dbReference type="ChEBI" id="CHEBI:58225"/>
        <dbReference type="ChEBI" id="CHEBI:58247"/>
        <dbReference type="EC" id="5.1.3.15"/>
    </reaction>
</comment>
<accession>A0ABV0FW09</accession>
<dbReference type="Proteomes" id="UP001495147">
    <property type="component" value="Unassembled WGS sequence"/>
</dbReference>
<evidence type="ECO:0000256" key="4">
    <source>
        <dbReference type="PIRNR" id="PIRNR016020"/>
    </source>
</evidence>
<dbReference type="EC" id="5.1.3.15" evidence="4"/>
<dbReference type="InterPro" id="IPR014718">
    <property type="entry name" value="GH-type_carb-bd"/>
</dbReference>
<evidence type="ECO:0000313" key="6">
    <source>
        <dbReference type="Proteomes" id="UP001495147"/>
    </source>
</evidence>
<dbReference type="Gene3D" id="2.70.98.10">
    <property type="match status" value="1"/>
</dbReference>
<dbReference type="InterPro" id="IPR008183">
    <property type="entry name" value="Aldose_1/G6P_1-epimerase"/>
</dbReference>
<name>A0ABV0FW09_9BURK</name>
<sequence length="282" mass="30617">MTDRILLKSPDGAQAEIALHGAHVLSWVPAGAPEQLYLSPRSEFAPGKAIRGGVPVCFPQFAERGPLPKHGFARNQAWRLVSQDVSRDDAMAVLALDGATADVGAWARHFELELTVRLAGQVLDLELACTNTGEAPLSFTAALHTYLRVADLNATSLAGLSGLRYWDSIAQRDERQRVELLLPGESGVVDLDRIYFQAKEPLLLSEHRLNGRVRRVLITSQGFDDAVVWNPGPERCAKLADMPADGWRHMLCVEAASVGIPVELPAGETWVGRQSLSLESAG</sequence>
<dbReference type="PIRSF" id="PIRSF016020">
    <property type="entry name" value="PHexose_mutarotase"/>
    <property type="match status" value="1"/>
</dbReference>
<evidence type="ECO:0000256" key="3">
    <source>
        <dbReference type="ARBA" id="ARBA00023235"/>
    </source>
</evidence>
<dbReference type="InterPro" id="IPR011013">
    <property type="entry name" value="Gal_mutarotase_sf_dom"/>
</dbReference>
<dbReference type="CDD" id="cd09020">
    <property type="entry name" value="D-hex-6-P-epi_like"/>
    <property type="match status" value="1"/>
</dbReference>
<gene>
    <name evidence="5" type="ORF">ABDJ85_01355</name>
</gene>
<dbReference type="EMBL" id="JBDPZD010000001">
    <property type="protein sequence ID" value="MEO3690095.1"/>
    <property type="molecule type" value="Genomic_DNA"/>
</dbReference>